<dbReference type="PANTHER" id="PTHR33393">
    <property type="entry name" value="POLYGLUTAMINE SYNTHESIS ACCESSORY PROTEIN RV0574C-RELATED"/>
    <property type="match status" value="1"/>
</dbReference>
<comment type="caution">
    <text evidence="3">The sequence shown here is derived from an EMBL/GenBank/DDBJ whole genome shotgun (WGS) entry which is preliminary data.</text>
</comment>
<protein>
    <recommendedName>
        <fullName evidence="2">Capsule synthesis protein CapA domain-containing protein</fullName>
    </recommendedName>
</protein>
<feature type="domain" description="Capsule synthesis protein CapA" evidence="2">
    <location>
        <begin position="53"/>
        <end position="304"/>
    </location>
</feature>
<dbReference type="Proteomes" id="UP000214588">
    <property type="component" value="Unassembled WGS sequence"/>
</dbReference>
<accession>A0A226C1P8</accession>
<dbReference type="InterPro" id="IPR029052">
    <property type="entry name" value="Metallo-depent_PP-like"/>
</dbReference>
<name>A0A226C1P8_9FIRM</name>
<organism evidence="3 4">
    <name type="scientific">Natranaerobius trueperi</name>
    <dbReference type="NCBI Taxonomy" id="759412"/>
    <lineage>
        <taxon>Bacteria</taxon>
        <taxon>Bacillati</taxon>
        <taxon>Bacillota</taxon>
        <taxon>Clostridia</taxon>
        <taxon>Natranaerobiales</taxon>
        <taxon>Natranaerobiaceae</taxon>
        <taxon>Natranaerobius</taxon>
    </lineage>
</organism>
<dbReference type="Gene3D" id="3.60.21.10">
    <property type="match status" value="1"/>
</dbReference>
<dbReference type="OrthoDB" id="9810906at2"/>
<evidence type="ECO:0000256" key="1">
    <source>
        <dbReference type="ARBA" id="ARBA00005662"/>
    </source>
</evidence>
<dbReference type="Pfam" id="PF09587">
    <property type="entry name" value="PGA_cap"/>
    <property type="match status" value="1"/>
</dbReference>
<proteinExistence type="inferred from homology"/>
<evidence type="ECO:0000313" key="4">
    <source>
        <dbReference type="Proteomes" id="UP000214588"/>
    </source>
</evidence>
<reference evidence="3 4" key="1">
    <citation type="submission" date="2017-06" db="EMBL/GenBank/DDBJ databases">
        <title>Draft Genome Sequence of Natranaerobius trueperi halophilic, alkalithermophilic bacteria from soda lakes.</title>
        <authorList>
            <person name="Zhao B."/>
        </authorList>
    </citation>
    <scope>NUCLEOTIDE SEQUENCE [LARGE SCALE GENOMIC DNA]</scope>
    <source>
        <strain evidence="3 4">DSM 18760</strain>
    </source>
</reference>
<sequence>MKKFFISLLIILISLFILFISQYDYPKETTDKGLNKLPEPEIESKEDKQHSITIAAVGDVMGHMPQVYSAHSPETDEYDFTDHFYPIKDNIQNADLAFCNLETTLGGEDKGYSGFPMFNSPDSLAKALKKTGFDIVSTANNHSLDTGKQGLLRTLEVLEDLGLTPIGTHKSKEDKKDPVIIEKNNIEIGFIGYTYGTNGIPIPEGHDYLVNLTDLEKIQKDINRLKDNDVDIIISSMHWGIEYQKTPSEEQEYLANQLVSMGVDIILGHHPHVLQPMEKLTIESEGDTNKGFVVYSLGNFISNQRKRYRDSGVIMKLELLINEEDDKTSLTKVNPIPTWVDRYESEDGTEYEILNVENELSKENFRDSNQKHRLNEVKNETREKMDVITDKLYLD</sequence>
<dbReference type="RefSeq" id="WP_089022396.1">
    <property type="nucleotide sequence ID" value="NZ_NIQC01000001.1"/>
</dbReference>
<keyword evidence="4" id="KW-1185">Reference proteome</keyword>
<dbReference type="InterPro" id="IPR019079">
    <property type="entry name" value="Capsule_synth_CapA"/>
</dbReference>
<dbReference type="AlphaFoldDB" id="A0A226C1P8"/>
<dbReference type="EMBL" id="NIQC01000001">
    <property type="protein sequence ID" value="OWZ84972.1"/>
    <property type="molecule type" value="Genomic_DNA"/>
</dbReference>
<evidence type="ECO:0000313" key="3">
    <source>
        <dbReference type="EMBL" id="OWZ84972.1"/>
    </source>
</evidence>
<dbReference type="InterPro" id="IPR052169">
    <property type="entry name" value="CW_Biosynth-Accessory"/>
</dbReference>
<comment type="similarity">
    <text evidence="1">Belongs to the CapA family.</text>
</comment>
<dbReference type="PANTHER" id="PTHR33393:SF12">
    <property type="entry name" value="CAPSULE BIOSYNTHESIS PROTEIN CAPA"/>
    <property type="match status" value="1"/>
</dbReference>
<gene>
    <name evidence="3" type="ORF">CDO51_00785</name>
</gene>
<dbReference type="SMART" id="SM00854">
    <property type="entry name" value="PGA_cap"/>
    <property type="match status" value="1"/>
</dbReference>
<evidence type="ECO:0000259" key="2">
    <source>
        <dbReference type="SMART" id="SM00854"/>
    </source>
</evidence>
<dbReference type="SUPFAM" id="SSF56300">
    <property type="entry name" value="Metallo-dependent phosphatases"/>
    <property type="match status" value="1"/>
</dbReference>
<dbReference type="CDD" id="cd07381">
    <property type="entry name" value="MPP_CapA"/>
    <property type="match status" value="1"/>
</dbReference>